<dbReference type="EMBL" id="DMZY01000216">
    <property type="protein sequence ID" value="HAV92979.1"/>
    <property type="molecule type" value="Genomic_DNA"/>
</dbReference>
<keyword evidence="2" id="KW-1277">Toxin-antitoxin system</keyword>
<reference evidence="3 4" key="1">
    <citation type="journal article" date="2018" name="Nat. Biotechnol.">
        <title>A standardized bacterial taxonomy based on genome phylogeny substantially revises the tree of life.</title>
        <authorList>
            <person name="Parks D.H."/>
            <person name="Chuvochina M."/>
            <person name="Waite D.W."/>
            <person name="Rinke C."/>
            <person name="Skarshewski A."/>
            <person name="Chaumeil P.A."/>
            <person name="Hugenholtz P."/>
        </authorList>
    </citation>
    <scope>NUCLEOTIDE SEQUENCE [LARGE SCALE GENOMIC DNA]</scope>
    <source>
        <strain evidence="3">UBA9956</strain>
    </source>
</reference>
<evidence type="ECO:0000256" key="1">
    <source>
        <dbReference type="ARBA" id="ARBA00006226"/>
    </source>
</evidence>
<sequence length="92" mass="10976">MKYSILYHPDIRSDIKSIPKQTIAKIISVIEEKLADNPIMWGKPLKYSLKGLLKVRFGDYRIVYKIFEEEKKVLILIIRHRKDIYKKLSSRN</sequence>
<dbReference type="PANTHER" id="PTHR35601:SF1">
    <property type="entry name" value="TOXIN RELE"/>
    <property type="match status" value="1"/>
</dbReference>
<comment type="caution">
    <text evidence="3">The sequence shown here is derived from an EMBL/GenBank/DDBJ whole genome shotgun (WGS) entry which is preliminary data.</text>
</comment>
<evidence type="ECO:0000313" key="4">
    <source>
        <dbReference type="Proteomes" id="UP000264062"/>
    </source>
</evidence>
<comment type="similarity">
    <text evidence="1">Belongs to the RelE toxin family.</text>
</comment>
<evidence type="ECO:0000256" key="2">
    <source>
        <dbReference type="ARBA" id="ARBA00022649"/>
    </source>
</evidence>
<dbReference type="PANTHER" id="PTHR35601">
    <property type="entry name" value="TOXIN RELE"/>
    <property type="match status" value="1"/>
</dbReference>
<dbReference type="AlphaFoldDB" id="A0A350HBR3"/>
<accession>A0A350HBR3</accession>
<gene>
    <name evidence="3" type="ORF">DCW38_07370</name>
</gene>
<dbReference type="SUPFAM" id="SSF143011">
    <property type="entry name" value="RelE-like"/>
    <property type="match status" value="1"/>
</dbReference>
<name>A0A350HBR3_UNCW3</name>
<evidence type="ECO:0000313" key="3">
    <source>
        <dbReference type="EMBL" id="HAV92979.1"/>
    </source>
</evidence>
<dbReference type="Pfam" id="PF05016">
    <property type="entry name" value="ParE_toxin"/>
    <property type="match status" value="1"/>
</dbReference>
<organism evidence="3 4">
    <name type="scientific">candidate division WOR-3 bacterium</name>
    <dbReference type="NCBI Taxonomy" id="2052148"/>
    <lineage>
        <taxon>Bacteria</taxon>
        <taxon>Bacteria division WOR-3</taxon>
    </lineage>
</organism>
<dbReference type="Gene3D" id="3.30.2310.20">
    <property type="entry name" value="RelE-like"/>
    <property type="match status" value="1"/>
</dbReference>
<protein>
    <submittedName>
        <fullName evidence="3">Type II toxin-antitoxin system RelE/ParE family toxin</fullName>
    </submittedName>
</protein>
<proteinExistence type="inferred from homology"/>
<dbReference type="Proteomes" id="UP000264062">
    <property type="component" value="Unassembled WGS sequence"/>
</dbReference>
<dbReference type="InterPro" id="IPR007712">
    <property type="entry name" value="RelE/ParE_toxin"/>
</dbReference>
<dbReference type="InterPro" id="IPR035093">
    <property type="entry name" value="RelE/ParE_toxin_dom_sf"/>
</dbReference>